<feature type="non-terminal residue" evidence="1">
    <location>
        <position position="1"/>
    </location>
</feature>
<sequence>FGDYDTSPIIRVTNITGEAEDLLLRIARLEFSMDHVIISISPQVVKQ</sequence>
<reference evidence="1" key="1">
    <citation type="journal article" date="2014" name="Front. Microbiol.">
        <title>High frequency of phylogenetically diverse reductive dehalogenase-homologous genes in deep subseafloor sedimentary metagenomes.</title>
        <authorList>
            <person name="Kawai M."/>
            <person name="Futagami T."/>
            <person name="Toyoda A."/>
            <person name="Takaki Y."/>
            <person name="Nishi S."/>
            <person name="Hori S."/>
            <person name="Arai W."/>
            <person name="Tsubouchi T."/>
            <person name="Morono Y."/>
            <person name="Uchiyama I."/>
            <person name="Ito T."/>
            <person name="Fujiyama A."/>
            <person name="Inagaki F."/>
            <person name="Takami H."/>
        </authorList>
    </citation>
    <scope>NUCLEOTIDE SEQUENCE</scope>
    <source>
        <strain evidence="1">Expedition CK06-06</strain>
    </source>
</reference>
<accession>X1VZZ7</accession>
<protein>
    <submittedName>
        <fullName evidence="1">Uncharacterized protein</fullName>
    </submittedName>
</protein>
<evidence type="ECO:0000313" key="1">
    <source>
        <dbReference type="EMBL" id="GAJ19325.1"/>
    </source>
</evidence>
<gene>
    <name evidence="1" type="ORF">S12H4_56796</name>
</gene>
<proteinExistence type="predicted"/>
<name>X1VZZ7_9ZZZZ</name>
<comment type="caution">
    <text evidence="1">The sequence shown here is derived from an EMBL/GenBank/DDBJ whole genome shotgun (WGS) entry which is preliminary data.</text>
</comment>
<dbReference type="EMBL" id="BARW01036625">
    <property type="protein sequence ID" value="GAJ19325.1"/>
    <property type="molecule type" value="Genomic_DNA"/>
</dbReference>
<organism evidence="1">
    <name type="scientific">marine sediment metagenome</name>
    <dbReference type="NCBI Taxonomy" id="412755"/>
    <lineage>
        <taxon>unclassified sequences</taxon>
        <taxon>metagenomes</taxon>
        <taxon>ecological metagenomes</taxon>
    </lineage>
</organism>
<dbReference type="AlphaFoldDB" id="X1VZZ7"/>